<evidence type="ECO:0000256" key="3">
    <source>
        <dbReference type="ARBA" id="ARBA00022827"/>
    </source>
</evidence>
<gene>
    <name evidence="5" type="ORF">Aple_025880</name>
</gene>
<organism evidence="5 6">
    <name type="scientific">Acrocarpospora pleiomorpha</name>
    <dbReference type="NCBI Taxonomy" id="90975"/>
    <lineage>
        <taxon>Bacteria</taxon>
        <taxon>Bacillati</taxon>
        <taxon>Actinomycetota</taxon>
        <taxon>Actinomycetes</taxon>
        <taxon>Streptosporangiales</taxon>
        <taxon>Streptosporangiaceae</taxon>
        <taxon>Acrocarpospora</taxon>
    </lineage>
</organism>
<evidence type="ECO:0000313" key="5">
    <source>
        <dbReference type="EMBL" id="GES19692.1"/>
    </source>
</evidence>
<dbReference type="Proteomes" id="UP000377595">
    <property type="component" value="Unassembled WGS sequence"/>
</dbReference>
<evidence type="ECO:0000256" key="1">
    <source>
        <dbReference type="ARBA" id="ARBA00001974"/>
    </source>
</evidence>
<comment type="cofactor">
    <cofactor evidence="1">
        <name>FAD</name>
        <dbReference type="ChEBI" id="CHEBI:57692"/>
    </cofactor>
</comment>
<dbReference type="Gene3D" id="3.40.30.120">
    <property type="match status" value="1"/>
</dbReference>
<reference evidence="5 6" key="1">
    <citation type="submission" date="2019-10" db="EMBL/GenBank/DDBJ databases">
        <title>Whole genome shotgun sequence of Acrocarpospora pleiomorpha NBRC 16267.</title>
        <authorList>
            <person name="Ichikawa N."/>
            <person name="Kimura A."/>
            <person name="Kitahashi Y."/>
            <person name="Komaki H."/>
            <person name="Oguchi A."/>
        </authorList>
    </citation>
    <scope>NUCLEOTIDE SEQUENCE [LARGE SCALE GENOMIC DNA]</scope>
    <source>
        <strain evidence="5 6">NBRC 16267</strain>
    </source>
</reference>
<accession>A0A5M3XG18</accession>
<dbReference type="Pfam" id="PF01494">
    <property type="entry name" value="FAD_binding_3"/>
    <property type="match status" value="1"/>
</dbReference>
<evidence type="ECO:0000259" key="4">
    <source>
        <dbReference type="Pfam" id="PF01494"/>
    </source>
</evidence>
<dbReference type="InterPro" id="IPR050641">
    <property type="entry name" value="RIFMO-like"/>
</dbReference>
<sequence length="535" mass="59443">MTESRILPVAVVGAGPVGLITALGLTCYDVPVAVFEEDDRLSLDTKAGTLLTRTLEVLHRYGALPDVLRASLRIDEIGEIDWATNKPTLSVGTGDLTEDTRFPFVINIPQHHLEPVLRDCLAAREQATLHMSHRLTTFEQHDDHVELTFATPDGERQVKARYLLACDGGRSQVREQLGITVEGHTLDERYMLVDLKADLDIANPRDYPYLAYFSDPSEWMILVRQPHCWRFLYPLPKESAEPTHEELRDKAIRFIGEVEGIEVLGTNLYSVHHRVAGQWRTGRVFLMGDAAHLITPMWALGLNTGVLDASNLPWRLAWVLRGWAEESLLTGYEVEQAPVAIKGSGQMAESARAAMSHQGEAVAAMTDGNWGNAFTRGLLGVRLDVDGTGDWSMVRTGSAPLPVRTGDRAPDLPLFGPEGQVHLHDLAAESFVALYFTDTRRRPRIPAQDSPALRRFAVSRWDAPHDSGLRERALFDPADRVRRRFGVDTDTLVLLRPDAHVAAILPFAPTSDEDVAAAVYQRIAGRAPIRFEEKA</sequence>
<keyword evidence="6" id="KW-1185">Reference proteome</keyword>
<dbReference type="EMBL" id="BLAF01000013">
    <property type="protein sequence ID" value="GES19692.1"/>
    <property type="molecule type" value="Genomic_DNA"/>
</dbReference>
<dbReference type="InterPro" id="IPR002938">
    <property type="entry name" value="FAD-bd"/>
</dbReference>
<dbReference type="SUPFAM" id="SSF51905">
    <property type="entry name" value="FAD/NAD(P)-binding domain"/>
    <property type="match status" value="1"/>
</dbReference>
<dbReference type="AlphaFoldDB" id="A0A5M3XG18"/>
<feature type="domain" description="FAD-binding" evidence="4">
    <location>
        <begin position="8"/>
        <end position="340"/>
    </location>
</feature>
<dbReference type="Gene3D" id="3.30.70.2450">
    <property type="match status" value="1"/>
</dbReference>
<dbReference type="Gene3D" id="3.50.50.60">
    <property type="entry name" value="FAD/NAD(P)-binding domain"/>
    <property type="match status" value="1"/>
</dbReference>
<dbReference type="PANTHER" id="PTHR43004:SF19">
    <property type="entry name" value="BINDING MONOOXYGENASE, PUTATIVE (JCVI)-RELATED"/>
    <property type="match status" value="1"/>
</dbReference>
<dbReference type="PANTHER" id="PTHR43004">
    <property type="entry name" value="TRK SYSTEM POTASSIUM UPTAKE PROTEIN"/>
    <property type="match status" value="1"/>
</dbReference>
<protein>
    <submittedName>
        <fullName evidence="5">FAD-dependent oxidoreductase</fullName>
    </submittedName>
</protein>
<evidence type="ECO:0000256" key="2">
    <source>
        <dbReference type="ARBA" id="ARBA00022630"/>
    </source>
</evidence>
<proteinExistence type="predicted"/>
<dbReference type="PRINTS" id="PR00420">
    <property type="entry name" value="RNGMNOXGNASE"/>
</dbReference>
<evidence type="ECO:0000313" key="6">
    <source>
        <dbReference type="Proteomes" id="UP000377595"/>
    </source>
</evidence>
<name>A0A5M3XG18_9ACTN</name>
<keyword evidence="2" id="KW-0285">Flavoprotein</keyword>
<dbReference type="RefSeq" id="WP_218038294.1">
    <property type="nucleotide sequence ID" value="NZ_BAAAHM010000028.1"/>
</dbReference>
<dbReference type="InterPro" id="IPR036188">
    <property type="entry name" value="FAD/NAD-bd_sf"/>
</dbReference>
<dbReference type="GO" id="GO:0016709">
    <property type="term" value="F:oxidoreductase activity, acting on paired donors, with incorporation or reduction of molecular oxygen, NAD(P)H as one donor, and incorporation of one atom of oxygen"/>
    <property type="evidence" value="ECO:0007669"/>
    <property type="project" value="UniProtKB-ARBA"/>
</dbReference>
<dbReference type="GO" id="GO:0071949">
    <property type="term" value="F:FAD binding"/>
    <property type="evidence" value="ECO:0007669"/>
    <property type="project" value="InterPro"/>
</dbReference>
<comment type="caution">
    <text evidence="5">The sequence shown here is derived from an EMBL/GenBank/DDBJ whole genome shotgun (WGS) entry which is preliminary data.</text>
</comment>
<keyword evidence="3" id="KW-0274">FAD</keyword>